<dbReference type="AlphaFoldDB" id="A0AA39I3Y5"/>
<gene>
    <name evidence="2" type="ORF">QR680_012313</name>
</gene>
<evidence type="ECO:0000256" key="1">
    <source>
        <dbReference type="SAM" id="Phobius"/>
    </source>
</evidence>
<protein>
    <submittedName>
        <fullName evidence="2">Uncharacterized protein</fullName>
    </submittedName>
</protein>
<accession>A0AA39I3Y5</accession>
<dbReference type="EMBL" id="JAUCMV010000002">
    <property type="protein sequence ID" value="KAK0416143.1"/>
    <property type="molecule type" value="Genomic_DNA"/>
</dbReference>
<name>A0AA39I3Y5_9BILA</name>
<feature type="transmembrane region" description="Helical" evidence="1">
    <location>
        <begin position="6"/>
        <end position="32"/>
    </location>
</feature>
<reference evidence="2" key="1">
    <citation type="submission" date="2023-06" db="EMBL/GenBank/DDBJ databases">
        <title>Genomic analysis of the entomopathogenic nematode Steinernema hermaphroditum.</title>
        <authorList>
            <person name="Schwarz E.M."/>
            <person name="Heppert J.K."/>
            <person name="Baniya A."/>
            <person name="Schwartz H.T."/>
            <person name="Tan C.-H."/>
            <person name="Antoshechkin I."/>
            <person name="Sternberg P.W."/>
            <person name="Goodrich-Blair H."/>
            <person name="Dillman A.R."/>
        </authorList>
    </citation>
    <scope>NUCLEOTIDE SEQUENCE</scope>
    <source>
        <strain evidence="2">PS9179</strain>
        <tissue evidence="2">Whole animal</tissue>
    </source>
</reference>
<feature type="transmembrane region" description="Helical" evidence="1">
    <location>
        <begin position="58"/>
        <end position="80"/>
    </location>
</feature>
<dbReference type="Proteomes" id="UP001175271">
    <property type="component" value="Unassembled WGS sequence"/>
</dbReference>
<keyword evidence="1" id="KW-0812">Transmembrane</keyword>
<comment type="caution">
    <text evidence="2">The sequence shown here is derived from an EMBL/GenBank/DDBJ whole genome shotgun (WGS) entry which is preliminary data.</text>
</comment>
<evidence type="ECO:0000313" key="2">
    <source>
        <dbReference type="EMBL" id="KAK0416143.1"/>
    </source>
</evidence>
<keyword evidence="1" id="KW-1133">Transmembrane helix</keyword>
<proteinExistence type="predicted"/>
<sequence>MPTQYILGAFSLCVLGVSFVAVAVLFVVRWLLSVGKLFFSIEEIILSNEQRRDSWTHMMILVVAFGDVLIVVEGLLRAIMTLGNFQLSKVFLRVAIVLEWTTPYVITFASCALALNRMAVVTMGVEEDHWMFDLFLELSFLALIPIAAINTDITEDSDFLYQNYVYTQKFNKYFGHHLGDTYSLMKWLQKGTCLVGLIFIVCCYGWAALFMAKDRKSWKAAFTTMCWKIFYEGLIPFSVLYFRVATESLNTNVWFAFFSMILLHSLPAIRVVVFYFTFQ</sequence>
<keyword evidence="3" id="KW-1185">Reference proteome</keyword>
<feature type="transmembrane region" description="Helical" evidence="1">
    <location>
        <begin position="100"/>
        <end position="118"/>
    </location>
</feature>
<evidence type="ECO:0000313" key="3">
    <source>
        <dbReference type="Proteomes" id="UP001175271"/>
    </source>
</evidence>
<feature type="transmembrane region" description="Helical" evidence="1">
    <location>
        <begin position="254"/>
        <end position="278"/>
    </location>
</feature>
<feature type="transmembrane region" description="Helical" evidence="1">
    <location>
        <begin position="187"/>
        <end position="209"/>
    </location>
</feature>
<keyword evidence="1" id="KW-0472">Membrane</keyword>
<organism evidence="2 3">
    <name type="scientific">Steinernema hermaphroditum</name>
    <dbReference type="NCBI Taxonomy" id="289476"/>
    <lineage>
        <taxon>Eukaryota</taxon>
        <taxon>Metazoa</taxon>
        <taxon>Ecdysozoa</taxon>
        <taxon>Nematoda</taxon>
        <taxon>Chromadorea</taxon>
        <taxon>Rhabditida</taxon>
        <taxon>Tylenchina</taxon>
        <taxon>Panagrolaimomorpha</taxon>
        <taxon>Strongyloidoidea</taxon>
        <taxon>Steinernematidae</taxon>
        <taxon>Steinernema</taxon>
    </lineage>
</organism>
<feature type="transmembrane region" description="Helical" evidence="1">
    <location>
        <begin position="221"/>
        <end position="242"/>
    </location>
</feature>